<evidence type="ECO:0000259" key="1">
    <source>
        <dbReference type="Pfam" id="PF13614"/>
    </source>
</evidence>
<reference evidence="2 3" key="1">
    <citation type="submission" date="2022-03" db="EMBL/GenBank/DDBJ databases">
        <authorList>
            <person name="He Y."/>
        </authorList>
    </citation>
    <scope>NUCLEOTIDE SEQUENCE [LARGE SCALE GENOMIC DNA]</scope>
    <source>
        <strain evidence="2 3">TK19116</strain>
    </source>
</reference>
<dbReference type="PANTHER" id="PTHR13696">
    <property type="entry name" value="P-LOOP CONTAINING NUCLEOSIDE TRIPHOSPHATE HYDROLASE"/>
    <property type="match status" value="1"/>
</dbReference>
<evidence type="ECO:0000313" key="3">
    <source>
        <dbReference type="Proteomes" id="UP001203945"/>
    </source>
</evidence>
<dbReference type="PANTHER" id="PTHR13696:SF52">
    <property type="entry name" value="PARA FAMILY PROTEIN CT_582"/>
    <property type="match status" value="1"/>
</dbReference>
<gene>
    <name evidence="2" type="ORF">MLD63_09050</name>
</gene>
<dbReference type="EMBL" id="JAKZEU010000003">
    <property type="protein sequence ID" value="MCQ0970569.1"/>
    <property type="molecule type" value="Genomic_DNA"/>
</dbReference>
<dbReference type="InterPro" id="IPR027417">
    <property type="entry name" value="P-loop_NTPase"/>
</dbReference>
<dbReference type="CDD" id="cd02042">
    <property type="entry name" value="ParAB_family"/>
    <property type="match status" value="1"/>
</dbReference>
<dbReference type="Proteomes" id="UP001203945">
    <property type="component" value="Unassembled WGS sequence"/>
</dbReference>
<accession>A0ABT1MR09</accession>
<sequence length="331" mass="36805">MTTSITFFNNKGGVGKTTLLCNVAAYLAEEYEYEVLVIDADPQCNATQYMFDDEKLQYFYEETSSFTLYNIIRPLSLGKGYSKELNVSRSPRFNVDVIPGDPRLALTEDLLAKDWGSAIGGDARGIRTTLLFADLVHRCSDYDVVLIDVGPSLGSINRAVLIATDYFVAPMSIDIFSVKAIENIATWIEKWRKQWDVGIANVDDLEEVDADLARDLCFAGYVSQQYLAKRDRKGTKRAVNAYERIMNQFEKVVSSHLSKTVPLADRNAPLGLGAIPNLHSMIPMSQSARAPVFMLKSTDGVRGAHFSKVKDAKTTFGTVADEIIERIGLEE</sequence>
<protein>
    <submittedName>
        <fullName evidence="2">ParA family protein</fullName>
    </submittedName>
</protein>
<dbReference type="RefSeq" id="WP_255329595.1">
    <property type="nucleotide sequence ID" value="NZ_JAKZEU010000003.1"/>
</dbReference>
<dbReference type="InterPro" id="IPR050678">
    <property type="entry name" value="DNA_Partitioning_ATPase"/>
</dbReference>
<dbReference type="Pfam" id="PF13614">
    <property type="entry name" value="AAA_31"/>
    <property type="match status" value="1"/>
</dbReference>
<proteinExistence type="predicted"/>
<keyword evidence="3" id="KW-1185">Reference proteome</keyword>
<evidence type="ECO:0000313" key="2">
    <source>
        <dbReference type="EMBL" id="MCQ0970569.1"/>
    </source>
</evidence>
<comment type="caution">
    <text evidence="2">The sequence shown here is derived from an EMBL/GenBank/DDBJ whole genome shotgun (WGS) entry which is preliminary data.</text>
</comment>
<dbReference type="Gene3D" id="3.40.50.300">
    <property type="entry name" value="P-loop containing nucleotide triphosphate hydrolases"/>
    <property type="match status" value="1"/>
</dbReference>
<name>A0ABT1MR09_9RHOB</name>
<dbReference type="InterPro" id="IPR025669">
    <property type="entry name" value="AAA_dom"/>
</dbReference>
<feature type="domain" description="AAA" evidence="1">
    <location>
        <begin position="4"/>
        <end position="194"/>
    </location>
</feature>
<dbReference type="SUPFAM" id="SSF52540">
    <property type="entry name" value="P-loop containing nucleoside triphosphate hydrolases"/>
    <property type="match status" value="1"/>
</dbReference>
<organism evidence="2 3">
    <name type="scientific">Paracoccus albicereus</name>
    <dbReference type="NCBI Taxonomy" id="2922394"/>
    <lineage>
        <taxon>Bacteria</taxon>
        <taxon>Pseudomonadati</taxon>
        <taxon>Pseudomonadota</taxon>
        <taxon>Alphaproteobacteria</taxon>
        <taxon>Rhodobacterales</taxon>
        <taxon>Paracoccaceae</taxon>
        <taxon>Paracoccus</taxon>
    </lineage>
</organism>